<gene>
    <name evidence="1" type="ORF">Q9L58_002271</name>
</gene>
<keyword evidence="2" id="KW-1185">Reference proteome</keyword>
<evidence type="ECO:0000313" key="1">
    <source>
        <dbReference type="EMBL" id="KAL0638693.1"/>
    </source>
</evidence>
<comment type="caution">
    <text evidence="1">The sequence shown here is derived from an EMBL/GenBank/DDBJ whole genome shotgun (WGS) entry which is preliminary data.</text>
</comment>
<evidence type="ECO:0000313" key="2">
    <source>
        <dbReference type="Proteomes" id="UP001447188"/>
    </source>
</evidence>
<reference evidence="1 2" key="1">
    <citation type="submission" date="2024-02" db="EMBL/GenBank/DDBJ databases">
        <title>Discinaceae phylogenomics.</title>
        <authorList>
            <person name="Dirks A.C."/>
            <person name="James T.Y."/>
        </authorList>
    </citation>
    <scope>NUCLEOTIDE SEQUENCE [LARGE SCALE GENOMIC DNA]</scope>
    <source>
        <strain evidence="1 2">ACD0624</strain>
    </source>
</reference>
<accession>A0ABR3GS95</accession>
<dbReference type="EMBL" id="JBBBZM010000019">
    <property type="protein sequence ID" value="KAL0638693.1"/>
    <property type="molecule type" value="Genomic_DNA"/>
</dbReference>
<name>A0ABR3GS95_9PEZI</name>
<proteinExistence type="predicted"/>
<sequence length="103" mass="11938">MPTIITTSMPSSFWDKTLSTLLTRIELAHPTWSEFERIIQALDELESMAYGPDALLSLAEWEKEVMQREVEERKVGGGKPPKGVRGFLRKVRREVGWRKVFNF</sequence>
<organism evidence="1 2">
    <name type="scientific">Discina gigas</name>
    <dbReference type="NCBI Taxonomy" id="1032678"/>
    <lineage>
        <taxon>Eukaryota</taxon>
        <taxon>Fungi</taxon>
        <taxon>Dikarya</taxon>
        <taxon>Ascomycota</taxon>
        <taxon>Pezizomycotina</taxon>
        <taxon>Pezizomycetes</taxon>
        <taxon>Pezizales</taxon>
        <taxon>Discinaceae</taxon>
        <taxon>Discina</taxon>
    </lineage>
</organism>
<dbReference type="Proteomes" id="UP001447188">
    <property type="component" value="Unassembled WGS sequence"/>
</dbReference>
<protein>
    <submittedName>
        <fullName evidence="1">Uncharacterized protein</fullName>
    </submittedName>
</protein>